<proteinExistence type="predicted"/>
<organism evidence="1 2">
    <name type="scientific">Chaetoceros tenuissimus</name>
    <dbReference type="NCBI Taxonomy" id="426638"/>
    <lineage>
        <taxon>Eukaryota</taxon>
        <taxon>Sar</taxon>
        <taxon>Stramenopiles</taxon>
        <taxon>Ochrophyta</taxon>
        <taxon>Bacillariophyta</taxon>
        <taxon>Coscinodiscophyceae</taxon>
        <taxon>Chaetocerotophycidae</taxon>
        <taxon>Chaetocerotales</taxon>
        <taxon>Chaetocerotaceae</taxon>
        <taxon>Chaetoceros</taxon>
    </lineage>
</organism>
<reference evidence="1 2" key="1">
    <citation type="journal article" date="2021" name="Sci. Rep.">
        <title>The genome of the diatom Chaetoceros tenuissimus carries an ancient integrated fragment of an extant virus.</title>
        <authorList>
            <person name="Hongo Y."/>
            <person name="Kimura K."/>
            <person name="Takaki Y."/>
            <person name="Yoshida Y."/>
            <person name="Baba S."/>
            <person name="Kobayashi G."/>
            <person name="Nagasaki K."/>
            <person name="Hano T."/>
            <person name="Tomaru Y."/>
        </authorList>
    </citation>
    <scope>NUCLEOTIDE SEQUENCE [LARGE SCALE GENOMIC DNA]</scope>
    <source>
        <strain evidence="1 2">NIES-3715</strain>
    </source>
</reference>
<sequence>MRVQTKEKLQRKLTNQEWDEVNALGPGIHNFRGINTLIYNGRKCWKKSQDKNTGKILLDNVERDSIEIIIILPGVYTIQGSRFYGFNVKTVIMSDTVKRIEKNAFHSCIYLRFVKLSRNIEYIGEKAFSYCHSLTSIFVPESCEEIDDYAFQDCSKLIIFNLSDQETRIRYSALLFTALQRVSKSSDGLPSYWIKSVNIENEFYLHRECASMNPSEEIIYSIFKKQGRQCFQLKNDIGITASRYLYENPYTDITEQKLINRRVLDMMGEIIN</sequence>
<dbReference type="Gene3D" id="3.80.10.10">
    <property type="entry name" value="Ribonuclease Inhibitor"/>
    <property type="match status" value="1"/>
</dbReference>
<dbReference type="SUPFAM" id="SSF52058">
    <property type="entry name" value="L domain-like"/>
    <property type="match status" value="1"/>
</dbReference>
<dbReference type="EMBL" id="BLLK01000057">
    <property type="protein sequence ID" value="GFH57035.1"/>
    <property type="molecule type" value="Genomic_DNA"/>
</dbReference>
<dbReference type="AlphaFoldDB" id="A0AAD3HB32"/>
<accession>A0AAD3HB32</accession>
<dbReference type="InterPro" id="IPR032675">
    <property type="entry name" value="LRR_dom_sf"/>
</dbReference>
<dbReference type="Proteomes" id="UP001054902">
    <property type="component" value="Unassembled WGS sequence"/>
</dbReference>
<name>A0AAD3HB32_9STRA</name>
<dbReference type="Pfam" id="PF13306">
    <property type="entry name" value="LRR_5"/>
    <property type="match status" value="1"/>
</dbReference>
<evidence type="ECO:0000313" key="2">
    <source>
        <dbReference type="Proteomes" id="UP001054902"/>
    </source>
</evidence>
<gene>
    <name evidence="1" type="ORF">CTEN210_13511</name>
</gene>
<protein>
    <submittedName>
        <fullName evidence="1">Leucine-rich repeat domain-containing protein</fullName>
    </submittedName>
</protein>
<dbReference type="InterPro" id="IPR026906">
    <property type="entry name" value="LRR_5"/>
</dbReference>
<keyword evidence="2" id="KW-1185">Reference proteome</keyword>
<evidence type="ECO:0000313" key="1">
    <source>
        <dbReference type="EMBL" id="GFH57035.1"/>
    </source>
</evidence>
<comment type="caution">
    <text evidence="1">The sequence shown here is derived from an EMBL/GenBank/DDBJ whole genome shotgun (WGS) entry which is preliminary data.</text>
</comment>